<evidence type="ECO:0000313" key="1">
    <source>
        <dbReference type="EMBL" id="QHT16345.1"/>
    </source>
</evidence>
<reference evidence="1" key="1">
    <citation type="journal article" date="2020" name="Nature">
        <title>Giant virus diversity and host interactions through global metagenomics.</title>
        <authorList>
            <person name="Schulz F."/>
            <person name="Roux S."/>
            <person name="Paez-Espino D."/>
            <person name="Jungbluth S."/>
            <person name="Walsh D.A."/>
            <person name="Denef V.J."/>
            <person name="McMahon K.D."/>
            <person name="Konstantinidis K.T."/>
            <person name="Eloe-Fadrosh E.A."/>
            <person name="Kyrpides N.C."/>
            <person name="Woyke T."/>
        </authorList>
    </citation>
    <scope>NUCLEOTIDE SEQUENCE</scope>
    <source>
        <strain evidence="1">GVMAG-M-3300023174-182</strain>
    </source>
</reference>
<protein>
    <submittedName>
        <fullName evidence="1">Uncharacterized protein</fullName>
    </submittedName>
</protein>
<dbReference type="AlphaFoldDB" id="A0A6C0DL89"/>
<name>A0A6C0DL89_9ZZZZ</name>
<proteinExistence type="predicted"/>
<accession>A0A6C0DL89</accession>
<dbReference type="EMBL" id="MN739621">
    <property type="protein sequence ID" value="QHT16345.1"/>
    <property type="molecule type" value="Genomic_DNA"/>
</dbReference>
<organism evidence="1">
    <name type="scientific">viral metagenome</name>
    <dbReference type="NCBI Taxonomy" id="1070528"/>
    <lineage>
        <taxon>unclassified sequences</taxon>
        <taxon>metagenomes</taxon>
        <taxon>organismal metagenomes</taxon>
    </lineage>
</organism>
<sequence length="199" mass="20990">MSGASANPVSFNNNLTKIIAQLSTTNPSSYQIKGNNTVTFHGVSETILNSIFALQLDPNAYSGGSFITTVISDIQTNVSANGTNNINTTQRYVPTINRYVSQEINYNTAQASNAVIQNIGSQTDTPRYQINNGKTIGTVIDYATSPFPTQSTQNVQKYLSGAFISSIFTPSGAASILAGPAACSMPGSNPNTYTPGAML</sequence>